<dbReference type="PATRIC" id="fig|1641875.4.peg.3144"/>
<organism evidence="2 3">
    <name type="scientific">Roseovarius atlanticus</name>
    <dbReference type="NCBI Taxonomy" id="1641875"/>
    <lineage>
        <taxon>Bacteria</taxon>
        <taxon>Pseudomonadati</taxon>
        <taxon>Pseudomonadota</taxon>
        <taxon>Alphaproteobacteria</taxon>
        <taxon>Rhodobacterales</taxon>
        <taxon>Roseobacteraceae</taxon>
        <taxon>Roseovarius</taxon>
    </lineage>
</organism>
<sequence>MGLIYLVIIGAVAGYLATRIMRIDADPLVTVGIGMAGALLGGLILQGILAFLGLLGGIIGAVLGALVLIWGYQAYKARK</sequence>
<evidence type="ECO:0008006" key="4">
    <source>
        <dbReference type="Google" id="ProtNLM"/>
    </source>
</evidence>
<feature type="transmembrane region" description="Helical" evidence="1">
    <location>
        <begin position="51"/>
        <end position="72"/>
    </location>
</feature>
<protein>
    <recommendedName>
        <fullName evidence="4">Transglycosylase</fullName>
    </recommendedName>
</protein>
<dbReference type="Proteomes" id="UP000051295">
    <property type="component" value="Unassembled WGS sequence"/>
</dbReference>
<reference evidence="2 3" key="1">
    <citation type="submission" date="2015-04" db="EMBL/GenBank/DDBJ databases">
        <title>The draft genome sequence of Roseovarius sp.R12b.</title>
        <authorList>
            <person name="Li G."/>
            <person name="Lai Q."/>
            <person name="Shao Z."/>
            <person name="Yan P."/>
        </authorList>
    </citation>
    <scope>NUCLEOTIDE SEQUENCE [LARGE SCALE GENOMIC DNA]</scope>
    <source>
        <strain evidence="2 3">R12B</strain>
    </source>
</reference>
<accession>A0A0T5NYN3</accession>
<keyword evidence="1" id="KW-1133">Transmembrane helix</keyword>
<dbReference type="AlphaFoldDB" id="A0A0T5NYN3"/>
<dbReference type="OrthoDB" id="7745999at2"/>
<proteinExistence type="predicted"/>
<name>A0A0T5NYN3_9RHOB</name>
<gene>
    <name evidence="2" type="ORF">XM53_05590</name>
</gene>
<dbReference type="EMBL" id="LAXJ01000003">
    <property type="protein sequence ID" value="KRS14009.1"/>
    <property type="molecule type" value="Genomic_DNA"/>
</dbReference>
<dbReference type="RefSeq" id="WP_057791105.1">
    <property type="nucleotide sequence ID" value="NZ_LAXJ01000003.1"/>
</dbReference>
<evidence type="ECO:0000313" key="2">
    <source>
        <dbReference type="EMBL" id="KRS14009.1"/>
    </source>
</evidence>
<keyword evidence="1" id="KW-0472">Membrane</keyword>
<evidence type="ECO:0000256" key="1">
    <source>
        <dbReference type="SAM" id="Phobius"/>
    </source>
</evidence>
<evidence type="ECO:0000313" key="3">
    <source>
        <dbReference type="Proteomes" id="UP000051295"/>
    </source>
</evidence>
<comment type="caution">
    <text evidence="2">The sequence shown here is derived from an EMBL/GenBank/DDBJ whole genome shotgun (WGS) entry which is preliminary data.</text>
</comment>
<keyword evidence="3" id="KW-1185">Reference proteome</keyword>
<dbReference type="STRING" id="1641875.XM53_05590"/>
<feature type="transmembrane region" description="Helical" evidence="1">
    <location>
        <begin position="28"/>
        <end position="45"/>
    </location>
</feature>
<keyword evidence="1" id="KW-0812">Transmembrane</keyword>